<dbReference type="InterPro" id="IPR005804">
    <property type="entry name" value="FA_desaturase_dom"/>
</dbReference>
<gene>
    <name evidence="4" type="ORF">GCM10009776_12810</name>
</gene>
<keyword evidence="5" id="KW-1185">Reference proteome</keyword>
<protein>
    <submittedName>
        <fullName evidence="4">Acyl-CoA desaturase</fullName>
    </submittedName>
</protein>
<dbReference type="CDD" id="cd03506">
    <property type="entry name" value="Delta6-FADS-like"/>
    <property type="match status" value="1"/>
</dbReference>
<evidence type="ECO:0000259" key="3">
    <source>
        <dbReference type="Pfam" id="PF00487"/>
    </source>
</evidence>
<dbReference type="PIRSF" id="PIRSF015921">
    <property type="entry name" value="FA_sphinglp_des"/>
    <property type="match status" value="1"/>
</dbReference>
<dbReference type="Proteomes" id="UP001499933">
    <property type="component" value="Unassembled WGS sequence"/>
</dbReference>
<proteinExistence type="predicted"/>
<evidence type="ECO:0000256" key="2">
    <source>
        <dbReference type="SAM" id="Phobius"/>
    </source>
</evidence>
<feature type="transmembrane region" description="Helical" evidence="2">
    <location>
        <begin position="176"/>
        <end position="198"/>
    </location>
</feature>
<evidence type="ECO:0000256" key="1">
    <source>
        <dbReference type="SAM" id="MobiDB-lite"/>
    </source>
</evidence>
<evidence type="ECO:0000313" key="5">
    <source>
        <dbReference type="Proteomes" id="UP001499933"/>
    </source>
</evidence>
<reference evidence="4 5" key="1">
    <citation type="journal article" date="2019" name="Int. J. Syst. Evol. Microbiol.">
        <title>The Global Catalogue of Microorganisms (GCM) 10K type strain sequencing project: providing services to taxonomists for standard genome sequencing and annotation.</title>
        <authorList>
            <consortium name="The Broad Institute Genomics Platform"/>
            <consortium name="The Broad Institute Genome Sequencing Center for Infectious Disease"/>
            <person name="Wu L."/>
            <person name="Ma J."/>
        </authorList>
    </citation>
    <scope>NUCLEOTIDE SEQUENCE [LARGE SCALE GENOMIC DNA]</scope>
    <source>
        <strain evidence="4 5">JCM 14901</strain>
    </source>
</reference>
<feature type="transmembrane region" description="Helical" evidence="2">
    <location>
        <begin position="210"/>
        <end position="228"/>
    </location>
</feature>
<keyword evidence="2" id="KW-1133">Transmembrane helix</keyword>
<feature type="transmembrane region" description="Helical" evidence="2">
    <location>
        <begin position="47"/>
        <end position="68"/>
    </location>
</feature>
<feature type="transmembrane region" description="Helical" evidence="2">
    <location>
        <begin position="74"/>
        <end position="92"/>
    </location>
</feature>
<keyword evidence="2" id="KW-0472">Membrane</keyword>
<comment type="caution">
    <text evidence="4">The sequence shown here is derived from an EMBL/GenBank/DDBJ whole genome shotgun (WGS) entry which is preliminary data.</text>
</comment>
<sequence>MNTLAPPQPDSRIRTTTPRGERTNPTTEYSALLRAVRDQGLLKRRTGFYALMFSAVTAALLGAGAAFVLLGDSWYQLLIAAALGVIFTQFAFLAHEASHRQVFESGKANDRAARTIANLVVGISYSWWMTKHSRHHANPNVLGKDPDIARDVISFTDEDAARATGLYGWFTRRQGFLFFPILIFEGVNLHIHGLRTVFGRDKVDRRWLEISMLVPRLGLYVAAIFVMLPPGLAFAFLGVQLAVFGVYMGASFAPNHKGMPLLPRDSKVDFLRRQVLTSRNIRGNRLMDAFMGGLNYQIEHHLFPNMPRPHLKQAQLLARAYCAEHSIAYTETTLIQSYGIVIRYLNRVGLAAGGDPFDCPAASTYGR</sequence>
<name>A0ABN2QHR0_9MICO</name>
<dbReference type="EMBL" id="BAAAOG010000002">
    <property type="protein sequence ID" value="GAA1952388.1"/>
    <property type="molecule type" value="Genomic_DNA"/>
</dbReference>
<accession>A0ABN2QHR0</accession>
<feature type="region of interest" description="Disordered" evidence="1">
    <location>
        <begin position="1"/>
        <end position="25"/>
    </location>
</feature>
<dbReference type="PANTHER" id="PTHR19353:SF19">
    <property type="entry name" value="DELTA(5) FATTY ACID DESATURASE C-RELATED"/>
    <property type="match status" value="1"/>
</dbReference>
<keyword evidence="2" id="KW-0812">Transmembrane</keyword>
<dbReference type="Pfam" id="PF00487">
    <property type="entry name" value="FA_desaturase"/>
    <property type="match status" value="1"/>
</dbReference>
<organism evidence="4 5">
    <name type="scientific">Microbacterium deminutum</name>
    <dbReference type="NCBI Taxonomy" id="344164"/>
    <lineage>
        <taxon>Bacteria</taxon>
        <taxon>Bacillati</taxon>
        <taxon>Actinomycetota</taxon>
        <taxon>Actinomycetes</taxon>
        <taxon>Micrococcales</taxon>
        <taxon>Microbacteriaceae</taxon>
        <taxon>Microbacterium</taxon>
    </lineage>
</organism>
<dbReference type="InterPro" id="IPR012171">
    <property type="entry name" value="Fatty_acid_desaturase"/>
</dbReference>
<evidence type="ECO:0000313" key="4">
    <source>
        <dbReference type="EMBL" id="GAA1952388.1"/>
    </source>
</evidence>
<dbReference type="PANTHER" id="PTHR19353">
    <property type="entry name" value="FATTY ACID DESATURASE 2"/>
    <property type="match status" value="1"/>
</dbReference>
<feature type="compositionally biased region" description="Polar residues" evidence="1">
    <location>
        <begin position="14"/>
        <end position="25"/>
    </location>
</feature>
<dbReference type="RefSeq" id="WP_425561245.1">
    <property type="nucleotide sequence ID" value="NZ_BAAAOG010000002.1"/>
</dbReference>
<feature type="transmembrane region" description="Helical" evidence="2">
    <location>
        <begin position="112"/>
        <end position="130"/>
    </location>
</feature>
<feature type="domain" description="Fatty acid desaturase" evidence="3">
    <location>
        <begin position="73"/>
        <end position="332"/>
    </location>
</feature>